<dbReference type="AlphaFoldDB" id="A0A4R2IFS0"/>
<evidence type="ECO:0000256" key="2">
    <source>
        <dbReference type="SAM" id="SignalP"/>
    </source>
</evidence>
<accession>A0A4R2IFS0</accession>
<dbReference type="PROSITE" id="PS50222">
    <property type="entry name" value="EF_HAND_2"/>
    <property type="match status" value="1"/>
</dbReference>
<dbReference type="InterPro" id="IPR018247">
    <property type="entry name" value="EF_Hand_1_Ca_BS"/>
</dbReference>
<proteinExistence type="predicted"/>
<dbReference type="InterPro" id="IPR011992">
    <property type="entry name" value="EF-hand-dom_pair"/>
</dbReference>
<feature type="compositionally biased region" description="Basic and acidic residues" evidence="1">
    <location>
        <begin position="142"/>
        <end position="152"/>
    </location>
</feature>
<feature type="chain" id="PRO_5020449162" evidence="2">
    <location>
        <begin position="21"/>
        <end position="160"/>
    </location>
</feature>
<dbReference type="InterPro" id="IPR002048">
    <property type="entry name" value="EF_hand_dom"/>
</dbReference>
<dbReference type="OrthoDB" id="5703633at2"/>
<dbReference type="GO" id="GO:0005509">
    <property type="term" value="F:calcium ion binding"/>
    <property type="evidence" value="ECO:0007669"/>
    <property type="project" value="InterPro"/>
</dbReference>
<dbReference type="Pfam" id="PF13499">
    <property type="entry name" value="EF-hand_7"/>
    <property type="match status" value="1"/>
</dbReference>
<comment type="caution">
    <text evidence="4">The sequence shown here is derived from an EMBL/GenBank/DDBJ whole genome shotgun (WGS) entry which is preliminary data.</text>
</comment>
<evidence type="ECO:0000313" key="4">
    <source>
        <dbReference type="EMBL" id="TCO43076.1"/>
    </source>
</evidence>
<dbReference type="EMBL" id="SLWQ01000001">
    <property type="protein sequence ID" value="TCO43076.1"/>
    <property type="molecule type" value="Genomic_DNA"/>
</dbReference>
<dbReference type="Pfam" id="PF13202">
    <property type="entry name" value="EF-hand_5"/>
    <property type="match status" value="1"/>
</dbReference>
<reference evidence="4 5" key="1">
    <citation type="journal article" date="2015" name="Stand. Genomic Sci.">
        <title>Genomic Encyclopedia of Bacterial and Archaeal Type Strains, Phase III: the genomes of soil and plant-associated and newly described type strains.</title>
        <authorList>
            <person name="Whitman W.B."/>
            <person name="Woyke T."/>
            <person name="Klenk H.P."/>
            <person name="Zhou Y."/>
            <person name="Lilburn T.G."/>
            <person name="Beck B.J."/>
            <person name="De Vos P."/>
            <person name="Vandamme P."/>
            <person name="Eisen J.A."/>
            <person name="Garrity G."/>
            <person name="Hugenholtz P."/>
            <person name="Kyrpides N.C."/>
        </authorList>
    </citation>
    <scope>NUCLEOTIDE SEQUENCE [LARGE SCALE GENOMIC DNA]</scope>
    <source>
        <strain evidence="4 5">A3</strain>
    </source>
</reference>
<name>A0A4R2IFS0_9GAMM</name>
<feature type="region of interest" description="Disordered" evidence="1">
    <location>
        <begin position="125"/>
        <end position="160"/>
    </location>
</feature>
<dbReference type="RefSeq" id="WP_131992909.1">
    <property type="nucleotide sequence ID" value="NZ_JACGXM010000002.1"/>
</dbReference>
<evidence type="ECO:0000313" key="5">
    <source>
        <dbReference type="Proteomes" id="UP000294862"/>
    </source>
</evidence>
<protein>
    <submittedName>
        <fullName evidence="4">EF hand domain-containing protein</fullName>
    </submittedName>
</protein>
<evidence type="ECO:0000256" key="1">
    <source>
        <dbReference type="SAM" id="MobiDB-lite"/>
    </source>
</evidence>
<keyword evidence="5" id="KW-1185">Reference proteome</keyword>
<feature type="signal peptide" evidence="2">
    <location>
        <begin position="1"/>
        <end position="20"/>
    </location>
</feature>
<dbReference type="SUPFAM" id="SSF47473">
    <property type="entry name" value="EF-hand"/>
    <property type="match status" value="1"/>
</dbReference>
<sequence length="160" mass="17532">MRIPTPLLLALALAAGPACATEAPDDAGSHAARRAEFEQRFLDQVDADHDGMVSRAEYQAWVDRRFAKLDANGDGRVDADEIAASPQATRRAHRRAERLIKHFDTDGSGSISKADYEARQMARFDRLSGGSDSVDAQKLLPRRGDFGRRHDATAMPDDQG</sequence>
<evidence type="ECO:0000259" key="3">
    <source>
        <dbReference type="PROSITE" id="PS50222"/>
    </source>
</evidence>
<dbReference type="PROSITE" id="PS00018">
    <property type="entry name" value="EF_HAND_1"/>
    <property type="match status" value="2"/>
</dbReference>
<dbReference type="Proteomes" id="UP000294862">
    <property type="component" value="Unassembled WGS sequence"/>
</dbReference>
<dbReference type="Gene3D" id="1.10.238.10">
    <property type="entry name" value="EF-hand"/>
    <property type="match status" value="1"/>
</dbReference>
<feature type="domain" description="EF-hand" evidence="3">
    <location>
        <begin position="57"/>
        <end position="92"/>
    </location>
</feature>
<organism evidence="4 5">
    <name type="scientific">Dokdonella fugitiva</name>
    <dbReference type="NCBI Taxonomy" id="328517"/>
    <lineage>
        <taxon>Bacteria</taxon>
        <taxon>Pseudomonadati</taxon>
        <taxon>Pseudomonadota</taxon>
        <taxon>Gammaproteobacteria</taxon>
        <taxon>Lysobacterales</taxon>
        <taxon>Rhodanobacteraceae</taxon>
        <taxon>Dokdonella</taxon>
    </lineage>
</organism>
<gene>
    <name evidence="4" type="ORF">EV148_101495</name>
</gene>
<keyword evidence="2" id="KW-0732">Signal</keyword>